<accession>A0ABP9ZBT9</accession>
<reference evidence="1 2" key="1">
    <citation type="submission" date="2024-04" db="EMBL/GenBank/DDBJ databases">
        <title>genome sequences of Mucor flavus KT1a and Helicostylum pulchrum KT1b strains isolated from the surface of a dry-aged beef.</title>
        <authorList>
            <person name="Toyotome T."/>
            <person name="Hosono M."/>
            <person name="Torimaru M."/>
            <person name="Fukuda K."/>
            <person name="Mikami N."/>
        </authorList>
    </citation>
    <scope>NUCLEOTIDE SEQUENCE [LARGE SCALE GENOMIC DNA]</scope>
    <source>
        <strain evidence="1 2">KT1a</strain>
    </source>
</reference>
<dbReference type="Proteomes" id="UP001473302">
    <property type="component" value="Unassembled WGS sequence"/>
</dbReference>
<evidence type="ECO:0000313" key="2">
    <source>
        <dbReference type="Proteomes" id="UP001473302"/>
    </source>
</evidence>
<keyword evidence="2" id="KW-1185">Reference proteome</keyword>
<organism evidence="1 2">
    <name type="scientific">Mucor flavus</name>
    <dbReference type="NCBI Taxonomy" id="439312"/>
    <lineage>
        <taxon>Eukaryota</taxon>
        <taxon>Fungi</taxon>
        <taxon>Fungi incertae sedis</taxon>
        <taxon>Mucoromycota</taxon>
        <taxon>Mucoromycotina</taxon>
        <taxon>Mucoromycetes</taxon>
        <taxon>Mucorales</taxon>
        <taxon>Mucorineae</taxon>
        <taxon>Mucoraceae</taxon>
        <taxon>Mucor</taxon>
    </lineage>
</organism>
<evidence type="ECO:0008006" key="3">
    <source>
        <dbReference type="Google" id="ProtNLM"/>
    </source>
</evidence>
<comment type="caution">
    <text evidence="1">The sequence shown here is derived from an EMBL/GenBank/DDBJ whole genome shotgun (WGS) entry which is preliminary data.</text>
</comment>
<protein>
    <recommendedName>
        <fullName evidence="3">Gag-like protein</fullName>
    </recommendedName>
</protein>
<gene>
    <name evidence="1" type="ORF">MFLAVUS_010122</name>
</gene>
<name>A0ABP9ZBT9_9FUNG</name>
<sequence>MSFAKPATSAANTAPSSQNLLYVPSHSIDPIVPDLYDPSKIPSLLQTLITQMNVLSRNMDNVNLRMDNVELHTQNMKLQASLDTALDRIKELEAAAAPIPHTTAVQETKETNIDPPQVPATLETEPCSTLSKLKLVNRDDPLPPPLGFQHIYLSYRGYQGRQKNSEIRKCLSVLGVQVSRVVKIENADRHVISLLVHNEYAPILIDILAKSKIKPIADFPSGVQNTQSDVNKAIYSCAKVTPKINYI</sequence>
<proteinExistence type="predicted"/>
<dbReference type="EMBL" id="BAABUK010000033">
    <property type="protein sequence ID" value="GAA5816592.1"/>
    <property type="molecule type" value="Genomic_DNA"/>
</dbReference>
<evidence type="ECO:0000313" key="1">
    <source>
        <dbReference type="EMBL" id="GAA5816592.1"/>
    </source>
</evidence>